<proteinExistence type="predicted"/>
<evidence type="ECO:0000313" key="2">
    <source>
        <dbReference type="Proteomes" id="UP001461498"/>
    </source>
</evidence>
<dbReference type="Proteomes" id="UP001461498">
    <property type="component" value="Unassembled WGS sequence"/>
</dbReference>
<dbReference type="EMBL" id="JAPXFL010000004">
    <property type="protein sequence ID" value="KAK9508067.1"/>
    <property type="molecule type" value="Genomic_DNA"/>
</dbReference>
<name>A0AAW1DC95_9HEMI</name>
<reference evidence="1 2" key="1">
    <citation type="submission" date="2022-12" db="EMBL/GenBank/DDBJ databases">
        <title>Chromosome-level genome assembly of true bugs.</title>
        <authorList>
            <person name="Ma L."/>
            <person name="Li H."/>
        </authorList>
    </citation>
    <scope>NUCLEOTIDE SEQUENCE [LARGE SCALE GENOMIC DNA]</scope>
    <source>
        <strain evidence="1">Lab_2022b</strain>
    </source>
</reference>
<organism evidence="1 2">
    <name type="scientific">Rhynocoris fuscipes</name>
    <dbReference type="NCBI Taxonomy" id="488301"/>
    <lineage>
        <taxon>Eukaryota</taxon>
        <taxon>Metazoa</taxon>
        <taxon>Ecdysozoa</taxon>
        <taxon>Arthropoda</taxon>
        <taxon>Hexapoda</taxon>
        <taxon>Insecta</taxon>
        <taxon>Pterygota</taxon>
        <taxon>Neoptera</taxon>
        <taxon>Paraneoptera</taxon>
        <taxon>Hemiptera</taxon>
        <taxon>Heteroptera</taxon>
        <taxon>Panheteroptera</taxon>
        <taxon>Cimicomorpha</taxon>
        <taxon>Reduviidae</taxon>
        <taxon>Harpactorinae</taxon>
        <taxon>Harpactorini</taxon>
        <taxon>Rhynocoris</taxon>
    </lineage>
</organism>
<comment type="caution">
    <text evidence="1">The sequence shown here is derived from an EMBL/GenBank/DDBJ whole genome shotgun (WGS) entry which is preliminary data.</text>
</comment>
<dbReference type="AlphaFoldDB" id="A0AAW1DC95"/>
<accession>A0AAW1DC95</accession>
<sequence length="61" mass="7358">MVVFSLVSELYPYKEYDDITYDDEAKIVYLNMCTRSCVGLIRFFYFHFISEICIRKSCKYS</sequence>
<evidence type="ECO:0000313" key="1">
    <source>
        <dbReference type="EMBL" id="KAK9508067.1"/>
    </source>
</evidence>
<gene>
    <name evidence="1" type="ORF">O3M35_007809</name>
</gene>
<protein>
    <submittedName>
        <fullName evidence="1">Uncharacterized protein</fullName>
    </submittedName>
</protein>
<keyword evidence="2" id="KW-1185">Reference proteome</keyword>